<comment type="catalytic activity">
    <reaction evidence="12">
        <text>2'-deoxyribonucleotide-(2'-deoxyribose 5'-phosphate)-2'-deoxyribonucleotide-DNA = a 3'-end 2'-deoxyribonucleotide-(2,3-dehydro-2,3-deoxyribose 5'-phosphate)-DNA + a 5'-end 5'-phospho-2'-deoxyribonucleoside-DNA + H(+)</text>
        <dbReference type="Rhea" id="RHEA:66592"/>
        <dbReference type="Rhea" id="RHEA-COMP:13180"/>
        <dbReference type="Rhea" id="RHEA-COMP:16897"/>
        <dbReference type="Rhea" id="RHEA-COMP:17067"/>
        <dbReference type="ChEBI" id="CHEBI:15378"/>
        <dbReference type="ChEBI" id="CHEBI:136412"/>
        <dbReference type="ChEBI" id="CHEBI:157695"/>
        <dbReference type="ChEBI" id="CHEBI:167181"/>
        <dbReference type="EC" id="4.2.99.18"/>
    </reaction>
</comment>
<keyword evidence="4" id="KW-0227">DNA damage</keyword>
<dbReference type="InterPro" id="IPR012904">
    <property type="entry name" value="OGG_N"/>
</dbReference>
<dbReference type="InterPro" id="IPR023170">
    <property type="entry name" value="HhH_base_excis_C"/>
</dbReference>
<dbReference type="SMART" id="SM00478">
    <property type="entry name" value="ENDO3c"/>
    <property type="match status" value="1"/>
</dbReference>
<evidence type="ECO:0000256" key="2">
    <source>
        <dbReference type="ARBA" id="ARBA00010679"/>
    </source>
</evidence>
<dbReference type="Gene3D" id="3.30.310.40">
    <property type="match status" value="1"/>
</dbReference>
<accession>A0A131Y1C4</accession>
<dbReference type="GO" id="GO:0003684">
    <property type="term" value="F:damaged DNA binding"/>
    <property type="evidence" value="ECO:0007669"/>
    <property type="project" value="InterPro"/>
</dbReference>
<evidence type="ECO:0000256" key="10">
    <source>
        <dbReference type="ARBA" id="ARBA00023295"/>
    </source>
</evidence>
<evidence type="ECO:0000259" key="14">
    <source>
        <dbReference type="SMART" id="SM00478"/>
    </source>
</evidence>
<keyword evidence="6" id="KW-0234">DNA repair</keyword>
<dbReference type="CDD" id="cd00056">
    <property type="entry name" value="ENDO3c"/>
    <property type="match status" value="1"/>
</dbReference>
<keyword evidence="7" id="KW-0456">Lyase</keyword>
<evidence type="ECO:0000256" key="6">
    <source>
        <dbReference type="ARBA" id="ARBA00023204"/>
    </source>
</evidence>
<dbReference type="EC" id="4.2.99.18" evidence="3"/>
<evidence type="ECO:0000256" key="8">
    <source>
        <dbReference type="ARBA" id="ARBA00023242"/>
    </source>
</evidence>
<evidence type="ECO:0000256" key="4">
    <source>
        <dbReference type="ARBA" id="ARBA00022763"/>
    </source>
</evidence>
<reference evidence="15" key="1">
    <citation type="submission" date="2016-02" db="EMBL/GenBank/DDBJ databases">
        <title>RNAseq analyses of the midgut from blood- or serum-fed Ixodes ricinus ticks.</title>
        <authorList>
            <person name="Perner J."/>
            <person name="Provaznik J."/>
            <person name="Schrenkova J."/>
            <person name="Urbanova V."/>
            <person name="Ribeiro J.M."/>
            <person name="Kopacek P."/>
        </authorList>
    </citation>
    <scope>NUCLEOTIDE SEQUENCE</scope>
    <source>
        <tissue evidence="15">Gut</tissue>
    </source>
</reference>
<dbReference type="Pfam" id="PF00730">
    <property type="entry name" value="HhH-GPD"/>
    <property type="match status" value="1"/>
</dbReference>
<dbReference type="FunFam" id="1.10.1670.10:FF:000005">
    <property type="entry name" value="N-glycosylase/DNA lyase OGG1"/>
    <property type="match status" value="1"/>
</dbReference>
<dbReference type="SUPFAM" id="SSF55945">
    <property type="entry name" value="TATA-box binding protein-like"/>
    <property type="match status" value="1"/>
</dbReference>
<dbReference type="SUPFAM" id="SSF48150">
    <property type="entry name" value="DNA-glycosylase"/>
    <property type="match status" value="1"/>
</dbReference>
<sequence>MGWASIQCTRRQLNLDITLRCGQSFRWKKNDEGEWLSTFANKVWALKQDFEGNILYKVLDGNGTATSSCNDGLSLAKGANRKRKVKNGLSESQAECQLDDHGHLLRDYFQMNVDLEKLYKQWSAADEIFRNVAASLPGVRILRQDPFEALMAFICSSNNNITRISSMVNKLCEMYGTQLLSSSTGSFYAFPTAEQLDRDSVEPELKAAGFGYRARYVRAAARDLAQRDPCWLGSLREASYPEAHSQLLQLPGVGPKVADCVCLMALDKADVVPVDTHVWKLAVRHYLPHLSKHKNLTTAAYREIGSFFKERFGPYAGWAHSVLFTSDLKEHSKQPGRASANCPAM</sequence>
<evidence type="ECO:0000256" key="3">
    <source>
        <dbReference type="ARBA" id="ARBA00012720"/>
    </source>
</evidence>
<dbReference type="InterPro" id="IPR052054">
    <property type="entry name" value="Oxidative_DNA_repair_enzyme"/>
</dbReference>
<dbReference type="AlphaFoldDB" id="A0A131Y1C4"/>
<feature type="domain" description="HhH-GPD" evidence="14">
    <location>
        <begin position="155"/>
        <end position="328"/>
    </location>
</feature>
<evidence type="ECO:0000256" key="12">
    <source>
        <dbReference type="ARBA" id="ARBA00044632"/>
    </source>
</evidence>
<dbReference type="Pfam" id="PF07934">
    <property type="entry name" value="OGG_N"/>
    <property type="match status" value="1"/>
</dbReference>
<proteinExistence type="evidence at transcript level"/>
<organism evidence="15">
    <name type="scientific">Ixodes ricinus</name>
    <name type="common">Common tick</name>
    <name type="synonym">Acarus ricinus</name>
    <dbReference type="NCBI Taxonomy" id="34613"/>
    <lineage>
        <taxon>Eukaryota</taxon>
        <taxon>Metazoa</taxon>
        <taxon>Ecdysozoa</taxon>
        <taxon>Arthropoda</taxon>
        <taxon>Chelicerata</taxon>
        <taxon>Arachnida</taxon>
        <taxon>Acari</taxon>
        <taxon>Parasitiformes</taxon>
        <taxon>Ixodida</taxon>
        <taxon>Ixodoidea</taxon>
        <taxon>Ixodidae</taxon>
        <taxon>Ixodinae</taxon>
        <taxon>Ixodes</taxon>
    </lineage>
</organism>
<dbReference type="GO" id="GO:0034039">
    <property type="term" value="F:8-oxo-7,8-dihydroguanine DNA N-glycosylase activity"/>
    <property type="evidence" value="ECO:0007669"/>
    <property type="project" value="TreeGrafter"/>
</dbReference>
<dbReference type="Gene3D" id="1.10.1670.10">
    <property type="entry name" value="Helix-hairpin-Helix base-excision DNA repair enzymes (C-terminal)"/>
    <property type="match status" value="1"/>
</dbReference>
<dbReference type="Gene3D" id="1.10.340.30">
    <property type="entry name" value="Hypothetical protein, domain 2"/>
    <property type="match status" value="1"/>
</dbReference>
<evidence type="ECO:0000256" key="13">
    <source>
        <dbReference type="ARBA" id="ARBA00073127"/>
    </source>
</evidence>
<evidence type="ECO:0000256" key="5">
    <source>
        <dbReference type="ARBA" id="ARBA00022801"/>
    </source>
</evidence>
<evidence type="ECO:0000256" key="11">
    <source>
        <dbReference type="ARBA" id="ARBA00025652"/>
    </source>
</evidence>
<keyword evidence="10" id="KW-0326">Glycosidase</keyword>
<protein>
    <recommendedName>
        <fullName evidence="13">N-glycosylase/DNA lyase</fullName>
        <ecNumber evidence="3">4.2.99.18</ecNumber>
    </recommendedName>
</protein>
<evidence type="ECO:0000313" key="15">
    <source>
        <dbReference type="EMBL" id="JAP72677.1"/>
    </source>
</evidence>
<evidence type="ECO:0000256" key="9">
    <source>
        <dbReference type="ARBA" id="ARBA00023268"/>
    </source>
</evidence>
<dbReference type="GO" id="GO:0006285">
    <property type="term" value="P:base-excision repair, AP site formation"/>
    <property type="evidence" value="ECO:0007669"/>
    <property type="project" value="TreeGrafter"/>
</dbReference>
<comment type="similarity">
    <text evidence="2">Belongs to the type-1 OGG1 family.</text>
</comment>
<keyword evidence="9" id="KW-0511">Multifunctional enzyme</keyword>
<dbReference type="GO" id="GO:0140078">
    <property type="term" value="F:class I DNA-(apurinic or apyrimidinic site) endonuclease activity"/>
    <property type="evidence" value="ECO:0007669"/>
    <property type="project" value="UniProtKB-EC"/>
</dbReference>
<name>A0A131Y1C4_IXORI</name>
<keyword evidence="5" id="KW-0378">Hydrolase</keyword>
<dbReference type="PANTHER" id="PTHR10242">
    <property type="entry name" value="8-OXOGUANINE DNA GLYCOSYLASE"/>
    <property type="match status" value="1"/>
</dbReference>
<keyword evidence="8" id="KW-0539">Nucleus</keyword>
<dbReference type="PANTHER" id="PTHR10242:SF2">
    <property type="entry name" value="N-GLYCOSYLASE_DNA LYASE"/>
    <property type="match status" value="1"/>
</dbReference>
<dbReference type="GO" id="GO:0006289">
    <property type="term" value="P:nucleotide-excision repair"/>
    <property type="evidence" value="ECO:0007669"/>
    <property type="project" value="InterPro"/>
</dbReference>
<evidence type="ECO:0000256" key="7">
    <source>
        <dbReference type="ARBA" id="ARBA00023239"/>
    </source>
</evidence>
<dbReference type="InterPro" id="IPR003265">
    <property type="entry name" value="HhH-GPD_domain"/>
</dbReference>
<dbReference type="InterPro" id="IPR011257">
    <property type="entry name" value="DNA_glycosylase"/>
</dbReference>
<dbReference type="FunFam" id="1.10.340.30:FF:000006">
    <property type="entry name" value="N-glycosylase/DNA lyase isoform X2"/>
    <property type="match status" value="1"/>
</dbReference>
<dbReference type="EMBL" id="GEFM01003119">
    <property type="protein sequence ID" value="JAP72677.1"/>
    <property type="molecule type" value="mRNA"/>
</dbReference>
<evidence type="ECO:0000256" key="1">
    <source>
        <dbReference type="ARBA" id="ARBA00004123"/>
    </source>
</evidence>
<comment type="subcellular location">
    <subcellularLocation>
        <location evidence="1">Nucleus</location>
    </subcellularLocation>
</comment>
<dbReference type="GO" id="GO:0005634">
    <property type="term" value="C:nucleus"/>
    <property type="evidence" value="ECO:0007669"/>
    <property type="project" value="UniProtKB-SubCell"/>
</dbReference>
<comment type="function">
    <text evidence="11">DNA repair enzyme that incises DNA at 8-oxoG residues. Excises 7,8-dihydro-8-oxoguanine and 2,6-diamino-4-hydroxy-5-N-methylformamidopyrimidine (FAPY) from damaged DNA. Has a beta-lyase activity that nicks DNA 3' to the lesion.</text>
</comment>